<sequence>MCVLVLYVCNGGKSVALPSLNHLLYQFVDPFFCTAVGL</sequence>
<organism evidence="1">
    <name type="scientific">Siphoviridae sp. ctsoB6</name>
    <dbReference type="NCBI Taxonomy" id="2826487"/>
    <lineage>
        <taxon>Viruses</taxon>
        <taxon>Duplodnaviria</taxon>
        <taxon>Heunggongvirae</taxon>
        <taxon>Uroviricota</taxon>
        <taxon>Caudoviricetes</taxon>
    </lineage>
</organism>
<evidence type="ECO:0000313" key="1">
    <source>
        <dbReference type="EMBL" id="DAE20767.1"/>
    </source>
</evidence>
<dbReference type="EMBL" id="BK015700">
    <property type="protein sequence ID" value="DAE20767.1"/>
    <property type="molecule type" value="Genomic_DNA"/>
</dbReference>
<reference evidence="1" key="1">
    <citation type="journal article" date="2021" name="Proc. Natl. Acad. Sci. U.S.A.">
        <title>A Catalog of Tens of Thousands of Viruses from Human Metagenomes Reveals Hidden Associations with Chronic Diseases.</title>
        <authorList>
            <person name="Tisza M.J."/>
            <person name="Buck C.B."/>
        </authorList>
    </citation>
    <scope>NUCLEOTIDE SEQUENCE</scope>
    <source>
        <strain evidence="1">CtsoB6</strain>
    </source>
</reference>
<proteinExistence type="predicted"/>
<protein>
    <submittedName>
        <fullName evidence="1">Uncharacterized protein</fullName>
    </submittedName>
</protein>
<accession>A0A8S5QNB5</accession>
<name>A0A8S5QNB5_9CAUD</name>